<sequence>MRIAQIAPLAERVPPKTYGGTERVVHALTEELVRRGHEVTLFASGDSKTSARLHSVYPRALREENVPDLYGANHWTLLSIGTAYAMQEEFDVIHDHLAPLSLPIANLATTPTVITMHGLFTPEGKKLFSAFRKPSVVTVSHAQRRAAPHANHACTVHNGLPMENYPFGAKGGEYLLFVGRISMEKGVHHAIRVAQKLDMPLIIAAKLDSMDKPYFDEYVRPHLSRRITWVGEVDERTRNALMARAHCFLHPVTWREPFGLTIIEAMACGCPVVAFNKGSIPELVVHGKTGFVVENIGEMVAAVEKAGELDRAACRAHVLAHFNAKRMADGYEALYTRMIAERAKRKSPAHPILVPIR</sequence>
<dbReference type="Pfam" id="PF00534">
    <property type="entry name" value="Glycos_transf_1"/>
    <property type="match status" value="1"/>
</dbReference>
<gene>
    <name evidence="3" type="ORF">COU20_02200</name>
</gene>
<dbReference type="PANTHER" id="PTHR12526:SF595">
    <property type="entry name" value="BLL5217 PROTEIN"/>
    <property type="match status" value="1"/>
</dbReference>
<dbReference type="CDD" id="cd03802">
    <property type="entry name" value="GT4_AviGT4-like"/>
    <property type="match status" value="1"/>
</dbReference>
<reference evidence="4" key="1">
    <citation type="submission" date="2017-09" db="EMBL/GenBank/DDBJ databases">
        <title>Depth-based differentiation of microbial function through sediment-hosted aquifers and enrichment of novel symbionts in the deep terrestrial subsurface.</title>
        <authorList>
            <person name="Probst A.J."/>
            <person name="Ladd B."/>
            <person name="Jarett J.K."/>
            <person name="Geller-Mcgrath D.E."/>
            <person name="Sieber C.M.K."/>
            <person name="Emerson J.B."/>
            <person name="Anantharaman K."/>
            <person name="Thomas B.C."/>
            <person name="Malmstrom R."/>
            <person name="Stieglmeier M."/>
            <person name="Klingl A."/>
            <person name="Woyke T."/>
            <person name="Ryan C.M."/>
            <person name="Banfield J.F."/>
        </authorList>
    </citation>
    <scope>NUCLEOTIDE SEQUENCE [LARGE SCALE GENOMIC DNA]</scope>
</reference>
<dbReference type="EMBL" id="PFBM01000013">
    <property type="protein sequence ID" value="PIR82491.1"/>
    <property type="molecule type" value="Genomic_DNA"/>
</dbReference>
<dbReference type="GO" id="GO:0016757">
    <property type="term" value="F:glycosyltransferase activity"/>
    <property type="evidence" value="ECO:0007669"/>
    <property type="project" value="InterPro"/>
</dbReference>
<dbReference type="SUPFAM" id="SSF53756">
    <property type="entry name" value="UDP-Glycosyltransferase/glycogen phosphorylase"/>
    <property type="match status" value="1"/>
</dbReference>
<accession>A0A2H0U7U2</accession>
<evidence type="ECO:0000313" key="3">
    <source>
        <dbReference type="EMBL" id="PIR82491.1"/>
    </source>
</evidence>
<dbReference type="Pfam" id="PF13439">
    <property type="entry name" value="Glyco_transf_4"/>
    <property type="match status" value="1"/>
</dbReference>
<dbReference type="InterPro" id="IPR001296">
    <property type="entry name" value="Glyco_trans_1"/>
</dbReference>
<evidence type="ECO:0000259" key="1">
    <source>
        <dbReference type="Pfam" id="PF00534"/>
    </source>
</evidence>
<feature type="domain" description="Glycosyl transferase family 1" evidence="1">
    <location>
        <begin position="170"/>
        <end position="303"/>
    </location>
</feature>
<evidence type="ECO:0000313" key="4">
    <source>
        <dbReference type="Proteomes" id="UP000231379"/>
    </source>
</evidence>
<comment type="caution">
    <text evidence="3">The sequence shown here is derived from an EMBL/GenBank/DDBJ whole genome shotgun (WGS) entry which is preliminary data.</text>
</comment>
<protein>
    <submittedName>
        <fullName evidence="3">Glycosyl transferase</fullName>
    </submittedName>
</protein>
<dbReference type="Gene3D" id="3.40.50.2000">
    <property type="entry name" value="Glycogen Phosphorylase B"/>
    <property type="match status" value="2"/>
</dbReference>
<dbReference type="PANTHER" id="PTHR12526">
    <property type="entry name" value="GLYCOSYLTRANSFERASE"/>
    <property type="match status" value="1"/>
</dbReference>
<dbReference type="Proteomes" id="UP000231379">
    <property type="component" value="Unassembled WGS sequence"/>
</dbReference>
<feature type="domain" description="Glycosyltransferase subfamily 4-like N-terminal" evidence="2">
    <location>
        <begin position="18"/>
        <end position="156"/>
    </location>
</feature>
<name>A0A2H0U7U2_9BACT</name>
<dbReference type="AlphaFoldDB" id="A0A2H0U7U2"/>
<proteinExistence type="predicted"/>
<organism evidence="3 4">
    <name type="scientific">Candidatus Kaiserbacteria bacterium CG10_big_fil_rev_8_21_14_0_10_59_10</name>
    <dbReference type="NCBI Taxonomy" id="1974612"/>
    <lineage>
        <taxon>Bacteria</taxon>
        <taxon>Candidatus Kaiseribacteriota</taxon>
    </lineage>
</organism>
<evidence type="ECO:0000259" key="2">
    <source>
        <dbReference type="Pfam" id="PF13439"/>
    </source>
</evidence>
<keyword evidence="3" id="KW-0808">Transferase</keyword>
<dbReference type="InterPro" id="IPR028098">
    <property type="entry name" value="Glyco_trans_4-like_N"/>
</dbReference>